<feature type="compositionally biased region" description="Low complexity" evidence="1">
    <location>
        <begin position="30"/>
        <end position="79"/>
    </location>
</feature>
<reference evidence="4 5" key="1">
    <citation type="submission" date="2014-12" db="EMBL/GenBank/DDBJ databases">
        <title>Draft genome sequences of 10 type strains of Lactococcus.</title>
        <authorList>
            <person name="Sun Z."/>
            <person name="Zhong Z."/>
            <person name="Liu W."/>
            <person name="Zhang W."/>
            <person name="Zhang H."/>
        </authorList>
    </citation>
    <scope>NUCLEOTIDE SEQUENCE [LARGE SCALE GENOMIC DNA]</scope>
    <source>
        <strain evidence="4 5">DSM 20686</strain>
    </source>
</reference>
<dbReference type="RefSeq" id="WP_068159718.1">
    <property type="nucleotide sequence ID" value="NZ_JXJX01000001.1"/>
</dbReference>
<dbReference type="PROSITE" id="PS51257">
    <property type="entry name" value="PROKAR_LIPOPROTEIN"/>
    <property type="match status" value="1"/>
</dbReference>
<keyword evidence="5" id="KW-1185">Reference proteome</keyword>
<dbReference type="Pfam" id="PF19804">
    <property type="entry name" value="DUF6287"/>
    <property type="match status" value="1"/>
</dbReference>
<evidence type="ECO:0000259" key="3">
    <source>
        <dbReference type="Pfam" id="PF19804"/>
    </source>
</evidence>
<dbReference type="Proteomes" id="UP000242246">
    <property type="component" value="Unassembled WGS sequence"/>
</dbReference>
<evidence type="ECO:0000313" key="4">
    <source>
        <dbReference type="EMBL" id="PCS08300.1"/>
    </source>
</evidence>
<feature type="region of interest" description="Disordered" evidence="1">
    <location>
        <begin position="23"/>
        <end position="79"/>
    </location>
</feature>
<dbReference type="AlphaFoldDB" id="A0A2A5S4C3"/>
<evidence type="ECO:0000256" key="2">
    <source>
        <dbReference type="SAM" id="SignalP"/>
    </source>
</evidence>
<protein>
    <recommendedName>
        <fullName evidence="3">DUF6287 domain-containing protein</fullName>
    </recommendedName>
</protein>
<dbReference type="InterPro" id="IPR046254">
    <property type="entry name" value="DUF6287"/>
</dbReference>
<feature type="domain" description="DUF6287" evidence="3">
    <location>
        <begin position="82"/>
        <end position="115"/>
    </location>
</feature>
<name>A0A2A5S4C3_9LACT</name>
<organism evidence="4 5">
    <name type="scientific">Pseudolactococcus plantarum</name>
    <dbReference type="NCBI Taxonomy" id="1365"/>
    <lineage>
        <taxon>Bacteria</taxon>
        <taxon>Bacillati</taxon>
        <taxon>Bacillota</taxon>
        <taxon>Bacilli</taxon>
        <taxon>Lactobacillales</taxon>
        <taxon>Streptococcaceae</taxon>
        <taxon>Pseudolactococcus</taxon>
    </lineage>
</organism>
<comment type="caution">
    <text evidence="4">The sequence shown here is derived from an EMBL/GenBank/DDBJ whole genome shotgun (WGS) entry which is preliminary data.</text>
</comment>
<evidence type="ECO:0000256" key="1">
    <source>
        <dbReference type="SAM" id="MobiDB-lite"/>
    </source>
</evidence>
<dbReference type="EMBL" id="JXJX01000001">
    <property type="protein sequence ID" value="PCS08300.1"/>
    <property type="molecule type" value="Genomic_DNA"/>
</dbReference>
<gene>
    <name evidence="4" type="ORF">RU87_GL000123</name>
</gene>
<sequence length="212" mass="22522">MKKLNILTTLLCTILLVGCSTQKNSKEATTESSTIKSTTKSASKTTSQASTTSKEPETTSTSQPQSSEPATPQPSTATTTAQDLDIDAISQNNFATLAGTWQNGLGETLIINTDGTTNTGMTVSGAPNWTDYTQVNTVYSGKAPYAFYGSGDGAGSKNLFALLLLKIGFANPDGDTSDTSKPRILVTQDRTDTNNANGTRNFPTTRYFYKVK</sequence>
<feature type="signal peptide" evidence="2">
    <location>
        <begin position="1"/>
        <end position="25"/>
    </location>
</feature>
<dbReference type="OrthoDB" id="2136578at2"/>
<keyword evidence="2" id="KW-0732">Signal</keyword>
<feature type="chain" id="PRO_5038960151" description="DUF6287 domain-containing protein" evidence="2">
    <location>
        <begin position="26"/>
        <end position="212"/>
    </location>
</feature>
<accession>A0A2A5S4C3</accession>
<evidence type="ECO:0000313" key="5">
    <source>
        <dbReference type="Proteomes" id="UP000242246"/>
    </source>
</evidence>
<proteinExistence type="predicted"/>